<dbReference type="Pfam" id="PF17917">
    <property type="entry name" value="RT_RNaseH"/>
    <property type="match status" value="1"/>
</dbReference>
<reference evidence="9 10" key="1">
    <citation type="submission" date="2014-06" db="EMBL/GenBank/DDBJ databases">
        <title>Evolutionary Origins and Diversification of the Mycorrhizal Mutualists.</title>
        <authorList>
            <consortium name="DOE Joint Genome Institute"/>
            <consortium name="Mycorrhizal Genomics Consortium"/>
            <person name="Kohler A."/>
            <person name="Kuo A."/>
            <person name="Nagy L.G."/>
            <person name="Floudas D."/>
            <person name="Copeland A."/>
            <person name="Barry K.W."/>
            <person name="Cichocki N."/>
            <person name="Veneault-Fourrey C."/>
            <person name="LaButti K."/>
            <person name="Lindquist E.A."/>
            <person name="Lipzen A."/>
            <person name="Lundell T."/>
            <person name="Morin E."/>
            <person name="Murat C."/>
            <person name="Riley R."/>
            <person name="Ohm R."/>
            <person name="Sun H."/>
            <person name="Tunlid A."/>
            <person name="Henrissat B."/>
            <person name="Grigoriev I.V."/>
            <person name="Hibbett D.S."/>
            <person name="Martin F."/>
        </authorList>
    </citation>
    <scope>NUCLEOTIDE SEQUENCE [LARGE SCALE GENOMIC DNA]</scope>
    <source>
        <strain evidence="9 10">SS14</strain>
    </source>
</reference>
<protein>
    <recommendedName>
        <fullName evidence="8">Reverse transcriptase RNase H-like domain-containing protein</fullName>
    </recommendedName>
</protein>
<evidence type="ECO:0000259" key="8">
    <source>
        <dbReference type="Pfam" id="PF17917"/>
    </source>
</evidence>
<gene>
    <name evidence="9" type="ORF">M422DRAFT_48038</name>
</gene>
<feature type="region of interest" description="Disordered" evidence="7">
    <location>
        <begin position="272"/>
        <end position="301"/>
    </location>
</feature>
<keyword evidence="5" id="KW-0378">Hydrolase</keyword>
<evidence type="ECO:0000256" key="7">
    <source>
        <dbReference type="SAM" id="MobiDB-lite"/>
    </source>
</evidence>
<dbReference type="InterPro" id="IPR043502">
    <property type="entry name" value="DNA/RNA_pol_sf"/>
</dbReference>
<dbReference type="HOGENOM" id="CLU_000384_33_3_1"/>
<evidence type="ECO:0000256" key="4">
    <source>
        <dbReference type="ARBA" id="ARBA00022759"/>
    </source>
</evidence>
<keyword evidence="2" id="KW-0548">Nucleotidyltransferase</keyword>
<evidence type="ECO:0000256" key="5">
    <source>
        <dbReference type="ARBA" id="ARBA00022801"/>
    </source>
</evidence>
<dbReference type="GO" id="GO:0004519">
    <property type="term" value="F:endonuclease activity"/>
    <property type="evidence" value="ECO:0007669"/>
    <property type="project" value="UniProtKB-KW"/>
</dbReference>
<evidence type="ECO:0000256" key="1">
    <source>
        <dbReference type="ARBA" id="ARBA00022679"/>
    </source>
</evidence>
<evidence type="ECO:0000313" key="10">
    <source>
        <dbReference type="Proteomes" id="UP000054279"/>
    </source>
</evidence>
<dbReference type="AlphaFoldDB" id="A0A0C9VMG1"/>
<dbReference type="SUPFAM" id="SSF56672">
    <property type="entry name" value="DNA/RNA polymerases"/>
    <property type="match status" value="1"/>
</dbReference>
<evidence type="ECO:0000313" key="9">
    <source>
        <dbReference type="EMBL" id="KIJ43022.1"/>
    </source>
</evidence>
<dbReference type="GO" id="GO:0016787">
    <property type="term" value="F:hydrolase activity"/>
    <property type="evidence" value="ECO:0007669"/>
    <property type="project" value="UniProtKB-KW"/>
</dbReference>
<dbReference type="OrthoDB" id="3363652at2759"/>
<feature type="compositionally biased region" description="Basic and acidic residues" evidence="7">
    <location>
        <begin position="282"/>
        <end position="294"/>
    </location>
</feature>
<evidence type="ECO:0000256" key="2">
    <source>
        <dbReference type="ARBA" id="ARBA00022695"/>
    </source>
</evidence>
<dbReference type="PANTHER" id="PTHR34072">
    <property type="entry name" value="ENZYMATIC POLYPROTEIN-RELATED"/>
    <property type="match status" value="1"/>
</dbReference>
<dbReference type="CDD" id="cd09274">
    <property type="entry name" value="RNase_HI_RT_Ty3"/>
    <property type="match status" value="1"/>
</dbReference>
<dbReference type="InterPro" id="IPR043128">
    <property type="entry name" value="Rev_trsase/Diguanyl_cyclase"/>
</dbReference>
<feature type="domain" description="Reverse transcriptase RNase H-like" evidence="8">
    <location>
        <begin position="153"/>
        <end position="259"/>
    </location>
</feature>
<dbReference type="GO" id="GO:0003964">
    <property type="term" value="F:RNA-directed DNA polymerase activity"/>
    <property type="evidence" value="ECO:0007669"/>
    <property type="project" value="UniProtKB-KW"/>
</dbReference>
<evidence type="ECO:0000256" key="3">
    <source>
        <dbReference type="ARBA" id="ARBA00022722"/>
    </source>
</evidence>
<keyword evidence="3" id="KW-0540">Nuclease</keyword>
<evidence type="ECO:0000256" key="6">
    <source>
        <dbReference type="ARBA" id="ARBA00022918"/>
    </source>
</evidence>
<dbReference type="PANTHER" id="PTHR34072:SF52">
    <property type="entry name" value="RIBONUCLEASE H"/>
    <property type="match status" value="1"/>
</dbReference>
<keyword evidence="6" id="KW-0695">RNA-directed DNA polymerase</keyword>
<dbReference type="EMBL" id="KN837126">
    <property type="protein sequence ID" value="KIJ43022.1"/>
    <property type="molecule type" value="Genomic_DNA"/>
</dbReference>
<keyword evidence="10" id="KW-1185">Reference proteome</keyword>
<dbReference type="Proteomes" id="UP000054279">
    <property type="component" value="Unassembled WGS sequence"/>
</dbReference>
<proteinExistence type="predicted"/>
<sequence length="301" mass="33944">MAKLRRFFIRCRECKLSLAPARCKLFQTKVVFAGVTLTPEGISPNWDKVATVVDWPEPETALELLGFLGLANYFRRMIPGFAKIAAPLTDLTRNVKTETPKAGGNAKKGAYKQALKSTSLKMKWGEAEKEAFLKLKVLLTSEPVLRTPIYDGRPFKVTTDGSSKGFGGMLSQQHESKDKNGKATRHWYPIAYCSKRTSQSEEKYEPFLLEFAGLKFALDEFDEYIYGSPVEIETDCQALRDTLMKGKQRSTTHARWAESIIARNMVDVRHRPGVKNPVADGLSRKWSERKRQDGDGGNWTV</sequence>
<name>A0A0C9VMG1_SPHS4</name>
<keyword evidence="4" id="KW-0255">Endonuclease</keyword>
<dbReference type="InterPro" id="IPR041373">
    <property type="entry name" value="RT_RNaseH"/>
</dbReference>
<organism evidence="9 10">
    <name type="scientific">Sphaerobolus stellatus (strain SS14)</name>
    <dbReference type="NCBI Taxonomy" id="990650"/>
    <lineage>
        <taxon>Eukaryota</taxon>
        <taxon>Fungi</taxon>
        <taxon>Dikarya</taxon>
        <taxon>Basidiomycota</taxon>
        <taxon>Agaricomycotina</taxon>
        <taxon>Agaricomycetes</taxon>
        <taxon>Phallomycetidae</taxon>
        <taxon>Geastrales</taxon>
        <taxon>Sphaerobolaceae</taxon>
        <taxon>Sphaerobolus</taxon>
    </lineage>
</organism>
<accession>A0A0C9VMG1</accession>
<keyword evidence="1" id="KW-0808">Transferase</keyword>
<dbReference type="Gene3D" id="3.30.70.270">
    <property type="match status" value="1"/>
</dbReference>